<feature type="region of interest" description="Disordered" evidence="1">
    <location>
        <begin position="114"/>
        <end position="153"/>
    </location>
</feature>
<sequence length="153" mass="16295">MGAAGGFPADCGGRPRPIAFGGGRPHLRVPPKPAEPKSTPQTPRPPRTVLEAQSVCDGVTVPPGDRERGHPRPEELDDAQSLEVTVWTGAAGLAQSSSTWMDPAVLMEYKARAGGEHVRLSESSPLQEPLHSPLLLTRPLHSDTPWPLRAPSP</sequence>
<dbReference type="EMBL" id="JAUPFM010000012">
    <property type="protein sequence ID" value="KAK2834996.1"/>
    <property type="molecule type" value="Genomic_DNA"/>
</dbReference>
<name>A0AA88MEB6_CHASR</name>
<dbReference type="AlphaFoldDB" id="A0AA88MEB6"/>
<evidence type="ECO:0000313" key="3">
    <source>
        <dbReference type="Proteomes" id="UP001187415"/>
    </source>
</evidence>
<evidence type="ECO:0000313" key="2">
    <source>
        <dbReference type="EMBL" id="KAK2834996.1"/>
    </source>
</evidence>
<comment type="caution">
    <text evidence="2">The sequence shown here is derived from an EMBL/GenBank/DDBJ whole genome shotgun (WGS) entry which is preliminary data.</text>
</comment>
<feature type="compositionally biased region" description="Basic and acidic residues" evidence="1">
    <location>
        <begin position="64"/>
        <end position="74"/>
    </location>
</feature>
<proteinExistence type="predicted"/>
<evidence type="ECO:0000256" key="1">
    <source>
        <dbReference type="SAM" id="MobiDB-lite"/>
    </source>
</evidence>
<reference evidence="2" key="1">
    <citation type="submission" date="2023-07" db="EMBL/GenBank/DDBJ databases">
        <title>Chromosome-level Genome Assembly of Striped Snakehead (Channa striata).</title>
        <authorList>
            <person name="Liu H."/>
        </authorList>
    </citation>
    <scope>NUCLEOTIDE SEQUENCE</scope>
    <source>
        <strain evidence="2">Gz</strain>
        <tissue evidence="2">Muscle</tissue>
    </source>
</reference>
<accession>A0AA88MEB6</accession>
<keyword evidence="3" id="KW-1185">Reference proteome</keyword>
<protein>
    <submittedName>
        <fullName evidence="2">Uncharacterized protein</fullName>
    </submittedName>
</protein>
<feature type="region of interest" description="Disordered" evidence="1">
    <location>
        <begin position="1"/>
        <end position="79"/>
    </location>
</feature>
<gene>
    <name evidence="2" type="ORF">Q5P01_015480</name>
</gene>
<dbReference type="Proteomes" id="UP001187415">
    <property type="component" value="Unassembled WGS sequence"/>
</dbReference>
<organism evidence="2 3">
    <name type="scientific">Channa striata</name>
    <name type="common">Snakehead murrel</name>
    <name type="synonym">Ophicephalus striatus</name>
    <dbReference type="NCBI Taxonomy" id="64152"/>
    <lineage>
        <taxon>Eukaryota</taxon>
        <taxon>Metazoa</taxon>
        <taxon>Chordata</taxon>
        <taxon>Craniata</taxon>
        <taxon>Vertebrata</taxon>
        <taxon>Euteleostomi</taxon>
        <taxon>Actinopterygii</taxon>
        <taxon>Neopterygii</taxon>
        <taxon>Teleostei</taxon>
        <taxon>Neoteleostei</taxon>
        <taxon>Acanthomorphata</taxon>
        <taxon>Anabantaria</taxon>
        <taxon>Anabantiformes</taxon>
        <taxon>Channoidei</taxon>
        <taxon>Channidae</taxon>
        <taxon>Channa</taxon>
    </lineage>
</organism>